<accession>A0A4R6UHA5</accession>
<feature type="region of interest" description="Disordered" evidence="1">
    <location>
        <begin position="54"/>
        <end position="81"/>
    </location>
</feature>
<protein>
    <submittedName>
        <fullName evidence="2">Uncharacterized protein</fullName>
    </submittedName>
</protein>
<evidence type="ECO:0000256" key="1">
    <source>
        <dbReference type="SAM" id="MobiDB-lite"/>
    </source>
</evidence>
<dbReference type="Proteomes" id="UP000295281">
    <property type="component" value="Unassembled WGS sequence"/>
</dbReference>
<name>A0A4R6UHA5_9ACTN</name>
<keyword evidence="3" id="KW-1185">Reference proteome</keyword>
<reference evidence="2 3" key="1">
    <citation type="submission" date="2019-03" db="EMBL/GenBank/DDBJ databases">
        <title>Genomic Encyclopedia of Type Strains, Phase IV (KMG-IV): sequencing the most valuable type-strain genomes for metagenomic binning, comparative biology and taxonomic classification.</title>
        <authorList>
            <person name="Goeker M."/>
        </authorList>
    </citation>
    <scope>NUCLEOTIDE SEQUENCE [LARGE SCALE GENOMIC DNA]</scope>
    <source>
        <strain evidence="2 3">DSM 46770</strain>
    </source>
</reference>
<organism evidence="2 3">
    <name type="scientific">Actinorugispora endophytica</name>
    <dbReference type="NCBI Taxonomy" id="1605990"/>
    <lineage>
        <taxon>Bacteria</taxon>
        <taxon>Bacillati</taxon>
        <taxon>Actinomycetota</taxon>
        <taxon>Actinomycetes</taxon>
        <taxon>Streptosporangiales</taxon>
        <taxon>Nocardiopsidaceae</taxon>
        <taxon>Actinorugispora</taxon>
    </lineage>
</organism>
<evidence type="ECO:0000313" key="2">
    <source>
        <dbReference type="EMBL" id="TDQ45732.1"/>
    </source>
</evidence>
<dbReference type="EMBL" id="SNYN01000029">
    <property type="protein sequence ID" value="TDQ45732.1"/>
    <property type="molecule type" value="Genomic_DNA"/>
</dbReference>
<gene>
    <name evidence="2" type="ORF">EV190_12915</name>
</gene>
<comment type="caution">
    <text evidence="2">The sequence shown here is derived from an EMBL/GenBank/DDBJ whole genome shotgun (WGS) entry which is preliminary data.</text>
</comment>
<evidence type="ECO:0000313" key="3">
    <source>
        <dbReference type="Proteomes" id="UP000295281"/>
    </source>
</evidence>
<dbReference type="AlphaFoldDB" id="A0A4R6UHA5"/>
<proteinExistence type="predicted"/>
<sequence length="81" mass="8411">MLWTVFLLAAAAGLLVVVLFAVRTGARLRGFGAELELARAELEPRVDALRAATERARNTPGAEAARPGRTIIGAGGAAQRG</sequence>
<dbReference type="RefSeq" id="WP_133743383.1">
    <property type="nucleotide sequence ID" value="NZ_SNYN01000029.1"/>
</dbReference>